<gene>
    <name evidence="1" type="ORF">QWJ08_03880</name>
</gene>
<dbReference type="PROSITE" id="PS51257">
    <property type="entry name" value="PROKAR_LIPOPROTEIN"/>
    <property type="match status" value="1"/>
</dbReference>
<keyword evidence="2" id="KW-1185">Reference proteome</keyword>
<proteinExistence type="predicted"/>
<evidence type="ECO:0000313" key="2">
    <source>
        <dbReference type="Proteomes" id="UP001169719"/>
    </source>
</evidence>
<dbReference type="Proteomes" id="UP001169719">
    <property type="component" value="Unassembled WGS sequence"/>
</dbReference>
<organism evidence="1 2">
    <name type="scientific">Vibrio agarivorans</name>
    <dbReference type="NCBI Taxonomy" id="153622"/>
    <lineage>
        <taxon>Bacteria</taxon>
        <taxon>Pseudomonadati</taxon>
        <taxon>Pseudomonadota</taxon>
        <taxon>Gammaproteobacteria</taxon>
        <taxon>Vibrionales</taxon>
        <taxon>Vibrionaceae</taxon>
        <taxon>Vibrio</taxon>
    </lineage>
</organism>
<reference evidence="1" key="1">
    <citation type="submission" date="2024-05" db="EMBL/GenBank/DDBJ databases">
        <title>Genome Sequences of Four Agar- Degrading Marine Bacteria.</title>
        <authorList>
            <person name="Phillips E.K."/>
            <person name="Shaffer J.C."/>
            <person name="Henson M.W."/>
            <person name="Temperton B."/>
            <person name="Thrash C.J."/>
            <person name="Martin M.O."/>
        </authorList>
    </citation>
    <scope>NUCLEOTIDE SEQUENCE</scope>
    <source>
        <strain evidence="1">EKP203</strain>
    </source>
</reference>
<sequence length="118" mass="13431">MKRYGLLVITFMVGCTSLGKDFQPFRIGVLDGSTGAEKQNIEQVVTDTIEQADLLYAEYVAGFEQGRSQLCQGNKGYQWGLEGNRYRGQCKGYPSEPQFKTEAERGFQRYIQPEDFPR</sequence>
<dbReference type="Pfam" id="PF10973">
    <property type="entry name" value="DUF2799"/>
    <property type="match status" value="1"/>
</dbReference>
<accession>A0ABT7XXN2</accession>
<protein>
    <submittedName>
        <fullName evidence="1">DUF2799 domain-containing protein</fullName>
    </submittedName>
</protein>
<comment type="caution">
    <text evidence="1">The sequence shown here is derived from an EMBL/GenBank/DDBJ whole genome shotgun (WGS) entry which is preliminary data.</text>
</comment>
<dbReference type="InterPro" id="IPR021242">
    <property type="entry name" value="DUF2799"/>
</dbReference>
<evidence type="ECO:0000313" key="1">
    <source>
        <dbReference type="EMBL" id="MDN2480537.1"/>
    </source>
</evidence>
<dbReference type="RefSeq" id="WP_289960763.1">
    <property type="nucleotide sequence ID" value="NZ_JAUEOZ010000001.1"/>
</dbReference>
<dbReference type="EMBL" id="JAUEOZ010000001">
    <property type="protein sequence ID" value="MDN2480537.1"/>
    <property type="molecule type" value="Genomic_DNA"/>
</dbReference>
<name>A0ABT7XXN2_9VIBR</name>